<dbReference type="PROSITE" id="PS01358">
    <property type="entry name" value="ZF_RANBP2_1"/>
    <property type="match status" value="1"/>
</dbReference>
<dbReference type="EMBL" id="LSRX01001726">
    <property type="protein sequence ID" value="OLP77696.1"/>
    <property type="molecule type" value="Genomic_DNA"/>
</dbReference>
<feature type="compositionally biased region" description="Basic residues" evidence="4">
    <location>
        <begin position="370"/>
        <end position="382"/>
    </location>
</feature>
<comment type="caution">
    <text evidence="6">The sequence shown here is derived from an EMBL/GenBank/DDBJ whole genome shotgun (WGS) entry which is preliminary data.</text>
</comment>
<keyword evidence="1" id="KW-0479">Metal-binding</keyword>
<feature type="region of interest" description="Disordered" evidence="4">
    <location>
        <begin position="1"/>
        <end position="66"/>
    </location>
</feature>
<evidence type="ECO:0000313" key="6">
    <source>
        <dbReference type="EMBL" id="OLP77696.1"/>
    </source>
</evidence>
<dbReference type="InterPro" id="IPR001876">
    <property type="entry name" value="Znf_RanBP2"/>
</dbReference>
<dbReference type="InterPro" id="IPR036443">
    <property type="entry name" value="Znf_RanBP2_sf"/>
</dbReference>
<evidence type="ECO:0000256" key="2">
    <source>
        <dbReference type="ARBA" id="ARBA00022771"/>
    </source>
</evidence>
<evidence type="ECO:0000259" key="5">
    <source>
        <dbReference type="PROSITE" id="PS01358"/>
    </source>
</evidence>
<evidence type="ECO:0000313" key="7">
    <source>
        <dbReference type="Proteomes" id="UP000186817"/>
    </source>
</evidence>
<dbReference type="SUPFAM" id="SSF90209">
    <property type="entry name" value="Ran binding protein zinc finger-like"/>
    <property type="match status" value="1"/>
</dbReference>
<evidence type="ECO:0000256" key="3">
    <source>
        <dbReference type="ARBA" id="ARBA00022833"/>
    </source>
</evidence>
<gene>
    <name evidence="6" type="ORF">AK812_SmicGene42216</name>
</gene>
<protein>
    <recommendedName>
        <fullName evidence="5">RanBP2-type domain-containing protein</fullName>
    </recommendedName>
</protein>
<accession>A0A1Q9C468</accession>
<keyword evidence="7" id="KW-1185">Reference proteome</keyword>
<dbReference type="AlphaFoldDB" id="A0A1Q9C468"/>
<evidence type="ECO:0000256" key="4">
    <source>
        <dbReference type="SAM" id="MobiDB-lite"/>
    </source>
</evidence>
<dbReference type="GO" id="GO:0008270">
    <property type="term" value="F:zinc ion binding"/>
    <property type="evidence" value="ECO:0007669"/>
    <property type="project" value="UniProtKB-KW"/>
</dbReference>
<feature type="compositionally biased region" description="Acidic residues" evidence="4">
    <location>
        <begin position="337"/>
        <end position="347"/>
    </location>
</feature>
<keyword evidence="3" id="KW-0862">Zinc</keyword>
<feature type="compositionally biased region" description="Gly residues" evidence="4">
    <location>
        <begin position="384"/>
        <end position="394"/>
    </location>
</feature>
<feature type="region of interest" description="Disordered" evidence="4">
    <location>
        <begin position="323"/>
        <end position="402"/>
    </location>
</feature>
<evidence type="ECO:0000256" key="1">
    <source>
        <dbReference type="ARBA" id="ARBA00022723"/>
    </source>
</evidence>
<feature type="region of interest" description="Disordered" evidence="4">
    <location>
        <begin position="637"/>
        <end position="658"/>
    </location>
</feature>
<name>A0A1Q9C468_SYMMI</name>
<dbReference type="Proteomes" id="UP000186817">
    <property type="component" value="Unassembled WGS sequence"/>
</dbReference>
<reference evidence="6 7" key="1">
    <citation type="submission" date="2016-02" db="EMBL/GenBank/DDBJ databases">
        <title>Genome analysis of coral dinoflagellate symbionts highlights evolutionary adaptations to a symbiotic lifestyle.</title>
        <authorList>
            <person name="Aranda M."/>
            <person name="Li Y."/>
            <person name="Liew Y.J."/>
            <person name="Baumgarten S."/>
            <person name="Simakov O."/>
            <person name="Wilson M."/>
            <person name="Piel J."/>
            <person name="Ashoor H."/>
            <person name="Bougouffa S."/>
            <person name="Bajic V.B."/>
            <person name="Ryu T."/>
            <person name="Ravasi T."/>
            <person name="Bayer T."/>
            <person name="Micklem G."/>
            <person name="Kim H."/>
            <person name="Bhak J."/>
            <person name="Lajeunesse T.C."/>
            <person name="Voolstra C.R."/>
        </authorList>
    </citation>
    <scope>NUCLEOTIDE SEQUENCE [LARGE SCALE GENOMIC DNA]</scope>
    <source>
        <strain evidence="6 7">CCMP2467</strain>
    </source>
</reference>
<organism evidence="6 7">
    <name type="scientific">Symbiodinium microadriaticum</name>
    <name type="common">Dinoflagellate</name>
    <name type="synonym">Zooxanthella microadriatica</name>
    <dbReference type="NCBI Taxonomy" id="2951"/>
    <lineage>
        <taxon>Eukaryota</taxon>
        <taxon>Sar</taxon>
        <taxon>Alveolata</taxon>
        <taxon>Dinophyceae</taxon>
        <taxon>Suessiales</taxon>
        <taxon>Symbiodiniaceae</taxon>
        <taxon>Symbiodinium</taxon>
    </lineage>
</organism>
<proteinExistence type="predicted"/>
<feature type="region of interest" description="Disordered" evidence="4">
    <location>
        <begin position="141"/>
        <end position="160"/>
    </location>
</feature>
<feature type="domain" description="RanBP2-type" evidence="5">
    <location>
        <begin position="295"/>
        <end position="314"/>
    </location>
</feature>
<sequence length="751" mass="79365">MFDFSLPAAEADKVRPQGPRSRAYGRTAAEKPDGQNALLQGESHAGKSNCAHTPAPNYSRAAEAKGGPRAARLWRVAATDQGPQANWRKEQQGSAAHSAGWHERGAVIRRGWPAWPQPAQKNLPQVSHSLKTLCDGRAESEFTAGGASTGGAQRAADPPGQPIVFSSRQFYRWGSWVCYFCDGVNPPEADDCFYQPVGGPHVGARCGGNGAAGSWCPDDNVILWSAPEEWRNSWEADRLRDYEDNIPESACQDDDRIAEAFTSRMREIAERKEAKAERKRAAMAAIQASLLVGGWLCPGCEEWNLSFRNLCYKCNGRRTAAGVLSRGVPDPRRNDQDRDESDSDDSAALDLRQEEQEELEATLKPFLRSTRSKRGSGSKKRGNPYGGTQGGGSKGKYSKGRGEGVAQQRGLVSVWLRPPTAALAWCAAPSPSACRRGSLGVRHSSGSRPLGSVGVVDETLAAVAQQSRAVSVITLMLCAAATWFVARAVLNRLVHALKGNSLPATLLELVGGEATFAVKGKRSQVMHKVWVRLDSKQSACGCKAFLQEGACGHCDAAVQAGLVRPDLAAAASEGDRSAELGSRVIAKGLAALPSQECFSGLAAKSREISCLSGLLNRGGSSPGAPAATSTALAVPAPAAATAAQGPRRNKTPRAEPTSRAVHEVAYLAGGSYVAAGLSVLAKTRSRDKALEAACARGAACSLVADASQCAKTKLQWQSLKRVAAAGVNVRLAAGHSVRDAYVADVGSPCRV</sequence>
<keyword evidence="2" id="KW-0863">Zinc-finger</keyword>
<dbReference type="OrthoDB" id="443141at2759"/>